<organism evidence="1 2">
    <name type="scientific">Flavobacterium amnicola</name>
    <dbReference type="NCBI Taxonomy" id="2506422"/>
    <lineage>
        <taxon>Bacteria</taxon>
        <taxon>Pseudomonadati</taxon>
        <taxon>Bacteroidota</taxon>
        <taxon>Flavobacteriia</taxon>
        <taxon>Flavobacteriales</taxon>
        <taxon>Flavobacteriaceae</taxon>
        <taxon>Flavobacterium</taxon>
    </lineage>
</organism>
<dbReference type="InterPro" id="IPR016024">
    <property type="entry name" value="ARM-type_fold"/>
</dbReference>
<reference evidence="2" key="1">
    <citation type="submission" date="2019-01" db="EMBL/GenBank/DDBJ databases">
        <title>Cytophagaceae bacterium strain CAR-16.</title>
        <authorList>
            <person name="Chen W.-M."/>
        </authorList>
    </citation>
    <scope>NUCLEOTIDE SEQUENCE [LARGE SCALE GENOMIC DNA]</scope>
    <source>
        <strain evidence="2">LLJ-11</strain>
    </source>
</reference>
<dbReference type="AlphaFoldDB" id="A0A4Q1K030"/>
<dbReference type="Pfam" id="PF13646">
    <property type="entry name" value="HEAT_2"/>
    <property type="match status" value="1"/>
</dbReference>
<proteinExistence type="predicted"/>
<comment type="caution">
    <text evidence="1">The sequence shown here is derived from an EMBL/GenBank/DDBJ whole genome shotgun (WGS) entry which is preliminary data.</text>
</comment>
<evidence type="ECO:0000313" key="1">
    <source>
        <dbReference type="EMBL" id="RXR17225.1"/>
    </source>
</evidence>
<dbReference type="EMBL" id="SBKO01000005">
    <property type="protein sequence ID" value="RXR17225.1"/>
    <property type="molecule type" value="Genomic_DNA"/>
</dbReference>
<dbReference type="SUPFAM" id="SSF48371">
    <property type="entry name" value="ARM repeat"/>
    <property type="match status" value="1"/>
</dbReference>
<name>A0A4Q1K030_9FLAO</name>
<dbReference type="InterPro" id="IPR011989">
    <property type="entry name" value="ARM-like"/>
</dbReference>
<protein>
    <submittedName>
        <fullName evidence="1">HEAT repeat domain-containing protein</fullName>
    </submittedName>
</protein>
<evidence type="ECO:0000313" key="2">
    <source>
        <dbReference type="Proteomes" id="UP000290283"/>
    </source>
</evidence>
<keyword evidence="2" id="KW-1185">Reference proteome</keyword>
<sequence length="285" mass="33208">MKLTFTVFFYMDYKSFLHKLEGLDNAEICHNLSQLSSTFSITNFLNYHLKNLTKLDYYFPIDSSSTRYKIDNTSYFELSLIILDNAGRKNPKKLYSNNSDVFFCPLFSDQNNNSYSIYSQKKSCQPNILLKDSKLEIIESNILKSNVTIFIEKFYNLIRFENNSPVYFLSLTKLIDYENFIWEYDTNTLAPIRLISTDQNDNRLISTLKILSEIGNQDSLDFIHNTLQSNENHSIRWEALKALINLDYDSGIIQLKKMLLDSHPEIQKAAKESLKLLNSENANTI</sequence>
<dbReference type="Proteomes" id="UP000290283">
    <property type="component" value="Unassembled WGS sequence"/>
</dbReference>
<dbReference type="OrthoDB" id="835661at2"/>
<dbReference type="Gene3D" id="1.25.10.10">
    <property type="entry name" value="Leucine-rich Repeat Variant"/>
    <property type="match status" value="1"/>
</dbReference>
<accession>A0A4Q1K030</accession>
<gene>
    <name evidence="1" type="ORF">EQG63_10555</name>
</gene>
<dbReference type="RefSeq" id="WP_129436343.1">
    <property type="nucleotide sequence ID" value="NZ_SBKO01000005.1"/>
</dbReference>